<name>A0A9N8DHJ5_9STRA</name>
<dbReference type="EMBL" id="CAICTM010000145">
    <property type="protein sequence ID" value="CAB9502794.1"/>
    <property type="molecule type" value="Genomic_DNA"/>
</dbReference>
<evidence type="ECO:0000259" key="6">
    <source>
        <dbReference type="PROSITE" id="PS51891"/>
    </source>
</evidence>
<gene>
    <name evidence="7" type="ORF">SEMRO_146_G067650.1</name>
</gene>
<feature type="domain" description="CENP-V/GFA" evidence="6">
    <location>
        <begin position="8"/>
        <end position="126"/>
    </location>
</feature>
<dbReference type="PANTHER" id="PTHR33337">
    <property type="entry name" value="GFA DOMAIN-CONTAINING PROTEIN"/>
    <property type="match status" value="1"/>
</dbReference>
<dbReference type="Pfam" id="PF04828">
    <property type="entry name" value="GFA"/>
    <property type="match status" value="1"/>
</dbReference>
<protein>
    <submittedName>
        <fullName evidence="7">Glutathione-dependent formaldehyde-activating enzyme</fullName>
    </submittedName>
</protein>
<feature type="region of interest" description="Disordered" evidence="5">
    <location>
        <begin position="133"/>
        <end position="157"/>
    </location>
</feature>
<evidence type="ECO:0000256" key="5">
    <source>
        <dbReference type="SAM" id="MobiDB-lite"/>
    </source>
</evidence>
<organism evidence="7 8">
    <name type="scientific">Seminavis robusta</name>
    <dbReference type="NCBI Taxonomy" id="568900"/>
    <lineage>
        <taxon>Eukaryota</taxon>
        <taxon>Sar</taxon>
        <taxon>Stramenopiles</taxon>
        <taxon>Ochrophyta</taxon>
        <taxon>Bacillariophyta</taxon>
        <taxon>Bacillariophyceae</taxon>
        <taxon>Bacillariophycidae</taxon>
        <taxon>Naviculales</taxon>
        <taxon>Naviculaceae</taxon>
        <taxon>Seminavis</taxon>
    </lineage>
</organism>
<keyword evidence="3" id="KW-0862">Zinc</keyword>
<keyword evidence="4" id="KW-0456">Lyase</keyword>
<feature type="compositionally biased region" description="Polar residues" evidence="5">
    <location>
        <begin position="143"/>
        <end position="157"/>
    </location>
</feature>
<dbReference type="AlphaFoldDB" id="A0A9N8DHJ5"/>
<dbReference type="InterPro" id="IPR006913">
    <property type="entry name" value="CENP-V/GFA"/>
</dbReference>
<dbReference type="Proteomes" id="UP001153069">
    <property type="component" value="Unassembled WGS sequence"/>
</dbReference>
<evidence type="ECO:0000256" key="1">
    <source>
        <dbReference type="ARBA" id="ARBA00005495"/>
    </source>
</evidence>
<dbReference type="GO" id="GO:0016846">
    <property type="term" value="F:carbon-sulfur lyase activity"/>
    <property type="evidence" value="ECO:0007669"/>
    <property type="project" value="InterPro"/>
</dbReference>
<comment type="caution">
    <text evidence="7">The sequence shown here is derived from an EMBL/GenBank/DDBJ whole genome shotgun (WGS) entry which is preliminary data.</text>
</comment>
<dbReference type="PANTHER" id="PTHR33337:SF40">
    <property type="entry name" value="CENP-V_GFA DOMAIN-CONTAINING PROTEIN-RELATED"/>
    <property type="match status" value="1"/>
</dbReference>
<evidence type="ECO:0000313" key="8">
    <source>
        <dbReference type="Proteomes" id="UP001153069"/>
    </source>
</evidence>
<sequence length="157" mass="17444">MSDDKVDQKGRCVCGAVEYHVQGDLLFCFLCHCRACSWALSVSPVHLVGVKATMEYTKGQDKVVITKGLGKMILGRCKDCLVPLYQKPEDAPFVALFPPAFHIGGEDSLDQKLPDKYHPKCHMNYENRAMDANDSLPKYKTGPPNNQMNNDGSLIQP</sequence>
<evidence type="ECO:0000256" key="2">
    <source>
        <dbReference type="ARBA" id="ARBA00022723"/>
    </source>
</evidence>
<accession>A0A9N8DHJ5</accession>
<proteinExistence type="inferred from homology"/>
<dbReference type="PROSITE" id="PS51891">
    <property type="entry name" value="CENP_V_GFA"/>
    <property type="match status" value="1"/>
</dbReference>
<dbReference type="GO" id="GO:0046872">
    <property type="term" value="F:metal ion binding"/>
    <property type="evidence" value="ECO:0007669"/>
    <property type="project" value="UniProtKB-KW"/>
</dbReference>
<evidence type="ECO:0000256" key="3">
    <source>
        <dbReference type="ARBA" id="ARBA00022833"/>
    </source>
</evidence>
<evidence type="ECO:0000256" key="4">
    <source>
        <dbReference type="ARBA" id="ARBA00023239"/>
    </source>
</evidence>
<keyword evidence="8" id="KW-1185">Reference proteome</keyword>
<comment type="similarity">
    <text evidence="1">Belongs to the Gfa family.</text>
</comment>
<evidence type="ECO:0000313" key="7">
    <source>
        <dbReference type="EMBL" id="CAB9502794.1"/>
    </source>
</evidence>
<dbReference type="InterPro" id="IPR011057">
    <property type="entry name" value="Mss4-like_sf"/>
</dbReference>
<dbReference type="Gene3D" id="3.90.1590.10">
    <property type="entry name" value="glutathione-dependent formaldehyde- activating enzyme (gfa)"/>
    <property type="match status" value="1"/>
</dbReference>
<keyword evidence="2" id="KW-0479">Metal-binding</keyword>
<reference evidence="7" key="1">
    <citation type="submission" date="2020-06" db="EMBL/GenBank/DDBJ databases">
        <authorList>
            <consortium name="Plant Systems Biology data submission"/>
        </authorList>
    </citation>
    <scope>NUCLEOTIDE SEQUENCE</scope>
    <source>
        <strain evidence="7">D6</strain>
    </source>
</reference>
<dbReference type="SUPFAM" id="SSF51316">
    <property type="entry name" value="Mss4-like"/>
    <property type="match status" value="1"/>
</dbReference>
<dbReference type="OrthoDB" id="45455at2759"/>